<feature type="chain" id="PRO_5043372035" description="TIL domain-containing protein" evidence="1">
    <location>
        <begin position="27"/>
        <end position="83"/>
    </location>
</feature>
<keyword evidence="3" id="KW-1185">Reference proteome</keyword>
<dbReference type="AlphaFoldDB" id="A0AAV5T2F9"/>
<comment type="caution">
    <text evidence="2">The sequence shown here is derived from an EMBL/GenBank/DDBJ whole genome shotgun (WGS) entry which is preliminary data.</text>
</comment>
<evidence type="ECO:0008006" key="4">
    <source>
        <dbReference type="Google" id="ProtNLM"/>
    </source>
</evidence>
<proteinExistence type="predicted"/>
<dbReference type="Proteomes" id="UP001432027">
    <property type="component" value="Unassembled WGS sequence"/>
</dbReference>
<sequence>PSSPLSIMRFLSFLLLTSLLATIAFGAECPPNYTKACSVARKECIPKCWKKPASAFEGLLPFLDLCPEGKDWTCQQPTECVCR</sequence>
<evidence type="ECO:0000313" key="2">
    <source>
        <dbReference type="EMBL" id="GMS89645.1"/>
    </source>
</evidence>
<feature type="signal peptide" evidence="1">
    <location>
        <begin position="1"/>
        <end position="26"/>
    </location>
</feature>
<feature type="non-terminal residue" evidence="2">
    <location>
        <position position="1"/>
    </location>
</feature>
<reference evidence="2" key="1">
    <citation type="submission" date="2023-10" db="EMBL/GenBank/DDBJ databases">
        <title>Genome assembly of Pristionchus species.</title>
        <authorList>
            <person name="Yoshida K."/>
            <person name="Sommer R.J."/>
        </authorList>
    </citation>
    <scope>NUCLEOTIDE SEQUENCE</scope>
    <source>
        <strain evidence="2">RS0144</strain>
    </source>
</reference>
<keyword evidence="1" id="KW-0732">Signal</keyword>
<evidence type="ECO:0000256" key="1">
    <source>
        <dbReference type="SAM" id="SignalP"/>
    </source>
</evidence>
<dbReference type="EMBL" id="BTSX01000003">
    <property type="protein sequence ID" value="GMS89645.1"/>
    <property type="molecule type" value="Genomic_DNA"/>
</dbReference>
<protein>
    <recommendedName>
        <fullName evidence="4">TIL domain-containing protein</fullName>
    </recommendedName>
</protein>
<organism evidence="2 3">
    <name type="scientific">Pristionchus entomophagus</name>
    <dbReference type="NCBI Taxonomy" id="358040"/>
    <lineage>
        <taxon>Eukaryota</taxon>
        <taxon>Metazoa</taxon>
        <taxon>Ecdysozoa</taxon>
        <taxon>Nematoda</taxon>
        <taxon>Chromadorea</taxon>
        <taxon>Rhabditida</taxon>
        <taxon>Rhabditina</taxon>
        <taxon>Diplogasteromorpha</taxon>
        <taxon>Diplogasteroidea</taxon>
        <taxon>Neodiplogasteridae</taxon>
        <taxon>Pristionchus</taxon>
    </lineage>
</organism>
<evidence type="ECO:0000313" key="3">
    <source>
        <dbReference type="Proteomes" id="UP001432027"/>
    </source>
</evidence>
<name>A0AAV5T2F9_9BILA</name>
<accession>A0AAV5T2F9</accession>
<gene>
    <name evidence="2" type="ORF">PENTCL1PPCAC_11820</name>
</gene>